<dbReference type="AlphaFoldDB" id="A0A7M3MEB8"/>
<protein>
    <submittedName>
        <fullName evidence="1">Uncharacterized protein</fullName>
    </submittedName>
</protein>
<reference evidence="1 2" key="1">
    <citation type="submission" date="2018-06" db="EMBL/GenBank/DDBJ databases">
        <title>Complete genome of Desulfovibrio indonesiensis P37SLT.</title>
        <authorList>
            <person name="Crispim J.S."/>
            <person name="Vidigal P.M.P."/>
            <person name="Silva L.C.F."/>
            <person name="Laguardia C.N."/>
            <person name="Araujo L.C."/>
            <person name="Dias R.S."/>
            <person name="Sousa M.P."/>
            <person name="Paula S.O."/>
            <person name="Silva C."/>
        </authorList>
    </citation>
    <scope>NUCLEOTIDE SEQUENCE [LARGE SCALE GENOMIC DNA]</scope>
    <source>
        <strain evidence="1 2">P37SLT</strain>
    </source>
</reference>
<comment type="caution">
    <text evidence="1">The sequence shown here is derived from an EMBL/GenBank/DDBJ whole genome shotgun (WGS) entry which is preliminary data.</text>
</comment>
<proteinExistence type="predicted"/>
<gene>
    <name evidence="1" type="ORF">DPQ33_10150</name>
</gene>
<evidence type="ECO:0000313" key="2">
    <source>
        <dbReference type="Proteomes" id="UP000448292"/>
    </source>
</evidence>
<keyword evidence="2" id="KW-1185">Reference proteome</keyword>
<dbReference type="EMBL" id="QMIE01000008">
    <property type="protein sequence ID" value="TVM17144.1"/>
    <property type="molecule type" value="Genomic_DNA"/>
</dbReference>
<name>A0A7M3MEB8_9BACT</name>
<dbReference type="Proteomes" id="UP000448292">
    <property type="component" value="Unassembled WGS sequence"/>
</dbReference>
<accession>A0A7M3MEB8</accession>
<evidence type="ECO:0000313" key="1">
    <source>
        <dbReference type="EMBL" id="TVM17144.1"/>
    </source>
</evidence>
<sequence length="176" mass="20482">MIPPSLSKWDNDKNLNGLLFFAQRMCELLYDQTLDSYKVPALNTHTSILEVRALIERFASGHIPQRTYFFALAEAKKKISDEAIFSLKEKERLLRYVKSIEIKEDKSKIRKDAAVLAAEVYANYWTKLKQKVVEVVSVPNKKKEIEALCTNLAVEIQNRGYHKGYMFHKTAKFFFQ</sequence>
<organism evidence="1 2">
    <name type="scientific">Oceanidesulfovibrio indonesiensis</name>
    <dbReference type="NCBI Taxonomy" id="54767"/>
    <lineage>
        <taxon>Bacteria</taxon>
        <taxon>Pseudomonadati</taxon>
        <taxon>Thermodesulfobacteriota</taxon>
        <taxon>Desulfovibrionia</taxon>
        <taxon>Desulfovibrionales</taxon>
        <taxon>Desulfovibrionaceae</taxon>
        <taxon>Oceanidesulfovibrio</taxon>
    </lineage>
</organism>